<comment type="caution">
    <text evidence="1">The sequence shown here is derived from an EMBL/GenBank/DDBJ whole genome shotgun (WGS) entry which is preliminary data.</text>
</comment>
<evidence type="ECO:0000313" key="1">
    <source>
        <dbReference type="EMBL" id="EDO7064270.1"/>
    </source>
</evidence>
<dbReference type="InterPro" id="IPR036736">
    <property type="entry name" value="ACP-like_sf"/>
</dbReference>
<gene>
    <name evidence="1" type="ORF">GIE76_08100</name>
</gene>
<proteinExistence type="predicted"/>
<organism evidence="1">
    <name type="scientific">Campylobacter coli</name>
    <dbReference type="NCBI Taxonomy" id="195"/>
    <lineage>
        <taxon>Bacteria</taxon>
        <taxon>Pseudomonadati</taxon>
        <taxon>Campylobacterota</taxon>
        <taxon>Epsilonproteobacteria</taxon>
        <taxon>Campylobacterales</taxon>
        <taxon>Campylobacteraceae</taxon>
        <taxon>Campylobacter</taxon>
    </lineage>
</organism>
<protein>
    <submittedName>
        <fullName evidence="1">Acyl carrier protein</fullName>
    </submittedName>
</protein>
<name>A0A6C7XFP7_CAMCO</name>
<dbReference type="AlphaFoldDB" id="A0A6C7XFP7"/>
<feature type="non-terminal residue" evidence="1">
    <location>
        <position position="54"/>
    </location>
</feature>
<dbReference type="Gene3D" id="1.10.1200.10">
    <property type="entry name" value="ACP-like"/>
    <property type="match status" value="1"/>
</dbReference>
<dbReference type="EMBL" id="AANGPI010000022">
    <property type="protein sequence ID" value="EDO7064270.1"/>
    <property type="molecule type" value="Genomic_DNA"/>
</dbReference>
<sequence length="54" mass="6543">MEKQFYEILKNILEIEVNEHTNLSMNNCPEWNSLAHIDIIMSLEEEFEIKFDKE</sequence>
<reference evidence="1" key="1">
    <citation type="submission" date="2019-11" db="EMBL/GenBank/DDBJ databases">
        <authorList>
            <consortium name="NARMS: The National Antimicrobial Resistance Monitoring System"/>
        </authorList>
    </citation>
    <scope>NUCLEOTIDE SEQUENCE</scope>
    <source>
        <strain evidence="1">FSIS11925882</strain>
    </source>
</reference>
<accession>A0A6C7XFP7</accession>
<dbReference type="SUPFAM" id="SSF47336">
    <property type="entry name" value="ACP-like"/>
    <property type="match status" value="1"/>
</dbReference>